<dbReference type="Proteomes" id="UP000638648">
    <property type="component" value="Unassembled WGS sequence"/>
</dbReference>
<reference evidence="2" key="1">
    <citation type="submission" date="2020-10" db="EMBL/GenBank/DDBJ databases">
        <title>Sequencing the genomes of 1000 actinobacteria strains.</title>
        <authorList>
            <person name="Klenk H.-P."/>
        </authorList>
    </citation>
    <scope>NUCLEOTIDE SEQUENCE</scope>
    <source>
        <strain evidence="2">DSM 45354</strain>
    </source>
</reference>
<comment type="caution">
    <text evidence="2">The sequence shown here is derived from an EMBL/GenBank/DDBJ whole genome shotgun (WGS) entry which is preliminary data.</text>
</comment>
<name>A0A927RAI1_9ACTN</name>
<accession>A0A927RAI1</accession>
<dbReference type="RefSeq" id="WP_192752676.1">
    <property type="nucleotide sequence ID" value="NZ_BAABJL010000273.1"/>
</dbReference>
<sequence length="259" mass="26676">MSASALFVAVFLACVVEAVEATTIVLAAGTARGWRSALLGVGAGVGVLAVIVAALGPAVSALPLGGLRLIVGAILLIFGLQWLRKAILRASGYKALHDEDEIFRTELAAARSAPTGGRFGVSDWYAFTLSFKAVLLEGLEVAFIALTFGSNQHDVPLAAVAAVAAILVVVVAGVAVRAPLARVPENTMKFVVGVMLTGFGAFWGAEGARADWPGGDAALLVLIPAIALVSLALVALLRRQRRTDKGAATSHDSRIEAQT</sequence>
<feature type="transmembrane region" description="Helical" evidence="1">
    <location>
        <begin position="217"/>
        <end position="237"/>
    </location>
</feature>
<protein>
    <submittedName>
        <fullName evidence="2">Membrane protein</fullName>
    </submittedName>
</protein>
<evidence type="ECO:0000313" key="3">
    <source>
        <dbReference type="Proteomes" id="UP000638648"/>
    </source>
</evidence>
<dbReference type="EMBL" id="JADBEM010000001">
    <property type="protein sequence ID" value="MBE1609017.1"/>
    <property type="molecule type" value="Genomic_DNA"/>
</dbReference>
<organism evidence="2 3">
    <name type="scientific">Actinopolymorpha pittospori</name>
    <dbReference type="NCBI Taxonomy" id="648752"/>
    <lineage>
        <taxon>Bacteria</taxon>
        <taxon>Bacillati</taxon>
        <taxon>Actinomycetota</taxon>
        <taxon>Actinomycetes</taxon>
        <taxon>Propionibacteriales</taxon>
        <taxon>Actinopolymorphaceae</taxon>
        <taxon>Actinopolymorpha</taxon>
    </lineage>
</organism>
<dbReference type="AlphaFoldDB" id="A0A927RAI1"/>
<feature type="transmembrane region" description="Helical" evidence="1">
    <location>
        <begin position="188"/>
        <end position="205"/>
    </location>
</feature>
<gene>
    <name evidence="2" type="ORF">HEB94_005865</name>
</gene>
<keyword evidence="1" id="KW-0812">Transmembrane</keyword>
<feature type="transmembrane region" description="Helical" evidence="1">
    <location>
        <begin position="37"/>
        <end position="59"/>
    </location>
</feature>
<feature type="transmembrane region" description="Helical" evidence="1">
    <location>
        <begin position="66"/>
        <end position="83"/>
    </location>
</feature>
<keyword evidence="3" id="KW-1185">Reference proteome</keyword>
<keyword evidence="1" id="KW-1133">Transmembrane helix</keyword>
<feature type="transmembrane region" description="Helical" evidence="1">
    <location>
        <begin position="155"/>
        <end position="176"/>
    </location>
</feature>
<proteinExistence type="predicted"/>
<evidence type="ECO:0000313" key="2">
    <source>
        <dbReference type="EMBL" id="MBE1609017.1"/>
    </source>
</evidence>
<evidence type="ECO:0000256" key="1">
    <source>
        <dbReference type="SAM" id="Phobius"/>
    </source>
</evidence>
<keyword evidence="1" id="KW-0472">Membrane</keyword>